<dbReference type="Proteomes" id="UP001497644">
    <property type="component" value="Chromosome 15"/>
</dbReference>
<feature type="compositionally biased region" description="Polar residues" evidence="1">
    <location>
        <begin position="70"/>
        <end position="79"/>
    </location>
</feature>
<organism evidence="2 3">
    <name type="scientific">Lasius platythorax</name>
    <dbReference type="NCBI Taxonomy" id="488582"/>
    <lineage>
        <taxon>Eukaryota</taxon>
        <taxon>Metazoa</taxon>
        <taxon>Ecdysozoa</taxon>
        <taxon>Arthropoda</taxon>
        <taxon>Hexapoda</taxon>
        <taxon>Insecta</taxon>
        <taxon>Pterygota</taxon>
        <taxon>Neoptera</taxon>
        <taxon>Endopterygota</taxon>
        <taxon>Hymenoptera</taxon>
        <taxon>Apocrita</taxon>
        <taxon>Aculeata</taxon>
        <taxon>Formicoidea</taxon>
        <taxon>Formicidae</taxon>
        <taxon>Formicinae</taxon>
        <taxon>Lasius</taxon>
        <taxon>Lasius</taxon>
    </lineage>
</organism>
<feature type="compositionally biased region" description="Low complexity" evidence="1">
    <location>
        <begin position="56"/>
        <end position="69"/>
    </location>
</feature>
<dbReference type="AlphaFoldDB" id="A0AAV2NHH0"/>
<proteinExistence type="predicted"/>
<feature type="region of interest" description="Disordered" evidence="1">
    <location>
        <begin position="53"/>
        <end position="79"/>
    </location>
</feature>
<sequence>MVGAEQAVVVRAAEEISHPLARWITLLDLSPPCISLSAVYREHILCGSSVKSRHCQPASQPASQSVSQPEWSQSASQPVHQAVTSKRTILTYVVHAPPGLIMARRGDRFGTIKVEGSLRVFLRRFEKS</sequence>
<evidence type="ECO:0000313" key="2">
    <source>
        <dbReference type="EMBL" id="CAL1679112.1"/>
    </source>
</evidence>
<name>A0AAV2NHH0_9HYME</name>
<protein>
    <submittedName>
        <fullName evidence="2">Uncharacterized protein</fullName>
    </submittedName>
</protein>
<dbReference type="EMBL" id="OZ034838">
    <property type="protein sequence ID" value="CAL1679112.1"/>
    <property type="molecule type" value="Genomic_DNA"/>
</dbReference>
<reference evidence="2" key="1">
    <citation type="submission" date="2024-04" db="EMBL/GenBank/DDBJ databases">
        <authorList>
            <consortium name="Molecular Ecology Group"/>
        </authorList>
    </citation>
    <scope>NUCLEOTIDE SEQUENCE</scope>
</reference>
<keyword evidence="3" id="KW-1185">Reference proteome</keyword>
<evidence type="ECO:0000256" key="1">
    <source>
        <dbReference type="SAM" id="MobiDB-lite"/>
    </source>
</evidence>
<evidence type="ECO:0000313" key="3">
    <source>
        <dbReference type="Proteomes" id="UP001497644"/>
    </source>
</evidence>
<accession>A0AAV2NHH0</accession>
<gene>
    <name evidence="2" type="ORF">LPLAT_LOCUS4848</name>
</gene>